<dbReference type="GO" id="GO:0005096">
    <property type="term" value="F:GTPase activator activity"/>
    <property type="evidence" value="ECO:0007669"/>
    <property type="project" value="InterPro"/>
</dbReference>
<dbReference type="EMBL" id="LN902842">
    <property type="protein sequence ID" value="CDS42001.1"/>
    <property type="molecule type" value="Genomic_DNA"/>
</dbReference>
<dbReference type="GO" id="GO:0005737">
    <property type="term" value="C:cytoplasm"/>
    <property type="evidence" value="ECO:0007669"/>
    <property type="project" value="InterPro"/>
</dbReference>
<dbReference type="Pfam" id="PF00169">
    <property type="entry name" value="PH"/>
    <property type="match status" value="1"/>
</dbReference>
<feature type="domain" description="Arf-GAP" evidence="8">
    <location>
        <begin position="401"/>
        <end position="537"/>
    </location>
</feature>
<organism evidence="9 10">
    <name type="scientific">Echinococcus multilocularis</name>
    <name type="common">Fox tapeworm</name>
    <dbReference type="NCBI Taxonomy" id="6211"/>
    <lineage>
        <taxon>Eukaryota</taxon>
        <taxon>Metazoa</taxon>
        <taxon>Spiralia</taxon>
        <taxon>Lophotrochozoa</taxon>
        <taxon>Platyhelminthes</taxon>
        <taxon>Cestoda</taxon>
        <taxon>Eucestoda</taxon>
        <taxon>Cyclophyllidea</taxon>
        <taxon>Taeniidae</taxon>
        <taxon>Echinococcus</taxon>
    </lineage>
</organism>
<dbReference type="PROSITE" id="PS50003">
    <property type="entry name" value="PH_DOMAIN"/>
    <property type="match status" value="1"/>
</dbReference>
<keyword evidence="1" id="KW-0479">Metal-binding</keyword>
<dbReference type="InterPro" id="IPR004148">
    <property type="entry name" value="BAR_dom"/>
</dbReference>
<dbReference type="SUPFAM" id="SSF103657">
    <property type="entry name" value="BAR/IMD domain-like"/>
    <property type="match status" value="1"/>
</dbReference>
<dbReference type="PRINTS" id="PR00405">
    <property type="entry name" value="REVINTRACTNG"/>
</dbReference>
<feature type="region of interest" description="Disordered" evidence="6">
    <location>
        <begin position="493"/>
        <end position="512"/>
    </location>
</feature>
<dbReference type="AlphaFoldDB" id="A0A068YI91"/>
<dbReference type="OMA" id="RTIPYKN"/>
<dbReference type="InterPro" id="IPR027267">
    <property type="entry name" value="AH/BAR_dom_sf"/>
</dbReference>
<name>A0A068YI91_ECHMU</name>
<evidence type="ECO:0000259" key="8">
    <source>
        <dbReference type="PROSITE" id="PS50115"/>
    </source>
</evidence>
<accession>A0A068YI91</accession>
<dbReference type="InterPro" id="IPR011993">
    <property type="entry name" value="PH-like_dom_sf"/>
</dbReference>
<dbReference type="Proteomes" id="UP000017246">
    <property type="component" value="Unassembled WGS sequence"/>
</dbReference>
<dbReference type="SUPFAM" id="SSF48403">
    <property type="entry name" value="Ankyrin repeat"/>
    <property type="match status" value="1"/>
</dbReference>
<dbReference type="PANTHER" id="PTHR23180">
    <property type="entry name" value="CENTAURIN/ARF"/>
    <property type="match status" value="1"/>
</dbReference>
<dbReference type="STRING" id="6211.A0A068YI91"/>
<sequence>MGVNGKELWSSLNFMESLRFSPIFRLALRTSEAEVDLLQARYKEAAEMFTRTSKAGEAFADALNGLSRCLNNLVTPSPNLPISIDHEAEVQGIIRSIYTFSNLIADFSSRLTQPSYVLFQAGIKLDELHQARKEFQRANEQVDMAVNKSAGVSRSRTSDAEEADTTLLDARAAYARVSENYLSLLRNVLCPVRLSTVLRATISTFEIQQNYSNGVALLSQSDDCVSALRNSISTYDAEISTKPKFIANGVSPAPPSDQSVRYEGYLFKRSKKKRWKTWVRRWFRVKDNQLVYFSSLSDTYTSITWKVLEPDLRLCTAKAISSNFGSGEPLMVSSSVTNITERRFVFELISPTGKVHYLQAESSEAMEKWVTVLRTGLLNSATNGEARASNALTASSLTGSRDSLRSLSGALLLDEPPTAGNRSCADCLTNNDVKWASTNLGVTLCTDCAACHRSLGVHVSKVRSLTLDNWEPELLEVMRNLGNNLVANVYESNLPPPPAPSSPLGASTLPRRPQEGELNAQLRRTWVEAKWVRRLFVRSFVQPSTTMWLLDLYRSWLLQAHSRRASRPHNSSPGFRTAVVAILTTPSVTISGPVNSGSRIMRMHHPRLIDRRRFSTVVRGSTARAQVTLDTLCAHLDAVVFGGPRSSPSSPTESVREKTAARLVLVAGARLGCAPLILAGLARGASPNALSVATEWARIYRLPQPSDDDPLGALTPPLISAVTGGRIAACELLLTNGADINAVDQDGRTALHHACSLQRVHLVCLLLRRQANQEIRDKDGRRPIDVAIDTAHADIVTLLRLQPLHSDSKIMDSAFSAAGKDDTAIEVFRDFTTRAYHLEWDINAAGSTVKCRHHHYEYLRLSFKFAPTNHLPSSLLHPSIYPIIEDAPTYSPFLLQWNVKFWFFLSYFNLSLLHMKARKRYLDY</sequence>
<evidence type="ECO:0000259" key="7">
    <source>
        <dbReference type="PROSITE" id="PS50003"/>
    </source>
</evidence>
<dbReference type="eggNOG" id="KOG0521">
    <property type="taxonomic scope" value="Eukaryota"/>
</dbReference>
<keyword evidence="3" id="KW-0862">Zinc</keyword>
<feature type="domain" description="PH" evidence="7">
    <location>
        <begin position="259"/>
        <end position="378"/>
    </location>
</feature>
<dbReference type="Gene3D" id="1.10.220.150">
    <property type="entry name" value="Arf GTPase activating protein"/>
    <property type="match status" value="1"/>
</dbReference>
<reference evidence="9" key="2">
    <citation type="submission" date="2015-11" db="EMBL/GenBank/DDBJ databases">
        <authorList>
            <person name="Zhang Y."/>
            <person name="Guo Z."/>
        </authorList>
    </citation>
    <scope>NUCLEOTIDE SEQUENCE</scope>
</reference>
<dbReference type="Gene3D" id="1.20.1270.60">
    <property type="entry name" value="Arfaptin homology (AH) domain/BAR domain"/>
    <property type="match status" value="1"/>
</dbReference>
<feature type="repeat" description="ANK" evidence="4">
    <location>
        <begin position="746"/>
        <end position="778"/>
    </location>
</feature>
<dbReference type="SMART" id="SM00248">
    <property type="entry name" value="ANK"/>
    <property type="match status" value="3"/>
</dbReference>
<dbReference type="InterPro" id="IPR045258">
    <property type="entry name" value="ACAP1/2/3-like"/>
</dbReference>
<dbReference type="InterPro" id="IPR038508">
    <property type="entry name" value="ArfGAP_dom_sf"/>
</dbReference>
<dbReference type="CDD" id="cd13250">
    <property type="entry name" value="PH_ACAP"/>
    <property type="match status" value="1"/>
</dbReference>
<dbReference type="PROSITE" id="PS50115">
    <property type="entry name" value="ARFGAP"/>
    <property type="match status" value="1"/>
</dbReference>
<keyword evidence="4" id="KW-0040">ANK repeat</keyword>
<evidence type="ECO:0000256" key="1">
    <source>
        <dbReference type="ARBA" id="ARBA00022723"/>
    </source>
</evidence>
<dbReference type="OrthoDB" id="10070851at2759"/>
<dbReference type="GO" id="GO:0008270">
    <property type="term" value="F:zinc ion binding"/>
    <property type="evidence" value="ECO:0007669"/>
    <property type="project" value="UniProtKB-KW"/>
</dbReference>
<evidence type="ECO:0000313" key="9">
    <source>
        <dbReference type="EMBL" id="CDS42001.1"/>
    </source>
</evidence>
<dbReference type="SMART" id="SM00233">
    <property type="entry name" value="PH"/>
    <property type="match status" value="1"/>
</dbReference>
<evidence type="ECO:0000256" key="3">
    <source>
        <dbReference type="ARBA" id="ARBA00022833"/>
    </source>
</evidence>
<evidence type="ECO:0000256" key="2">
    <source>
        <dbReference type="ARBA" id="ARBA00022771"/>
    </source>
</evidence>
<proteinExistence type="predicted"/>
<protein>
    <submittedName>
        <fullName evidence="9">Arf GAP with coiled coil ANK repeat and PH</fullName>
    </submittedName>
</protein>
<dbReference type="PROSITE" id="PS50297">
    <property type="entry name" value="ANK_REP_REGION"/>
    <property type="match status" value="1"/>
</dbReference>
<dbReference type="InterPro" id="IPR001164">
    <property type="entry name" value="ArfGAP_dom"/>
</dbReference>
<evidence type="ECO:0000256" key="5">
    <source>
        <dbReference type="PROSITE-ProRule" id="PRU00288"/>
    </source>
</evidence>
<dbReference type="Gene3D" id="2.30.29.30">
    <property type="entry name" value="Pleckstrin-homology domain (PH domain)/Phosphotyrosine-binding domain (PTB)"/>
    <property type="match status" value="1"/>
</dbReference>
<dbReference type="Pfam" id="PF12796">
    <property type="entry name" value="Ank_2"/>
    <property type="match status" value="1"/>
</dbReference>
<dbReference type="Gene3D" id="1.25.40.20">
    <property type="entry name" value="Ankyrin repeat-containing domain"/>
    <property type="match status" value="1"/>
</dbReference>
<evidence type="ECO:0000256" key="6">
    <source>
        <dbReference type="SAM" id="MobiDB-lite"/>
    </source>
</evidence>
<dbReference type="Pfam" id="PF01412">
    <property type="entry name" value="ArfGap"/>
    <property type="match status" value="1"/>
</dbReference>
<keyword evidence="2 5" id="KW-0863">Zinc-finger</keyword>
<reference evidence="9" key="1">
    <citation type="journal article" date="2013" name="Nature">
        <title>The genomes of four tapeworm species reveal adaptations to parasitism.</title>
        <authorList>
            <person name="Tsai I.J."/>
            <person name="Zarowiecki M."/>
            <person name="Holroyd N."/>
            <person name="Garciarrubio A."/>
            <person name="Sanchez-Flores A."/>
            <person name="Brooks K.L."/>
            <person name="Tracey A."/>
            <person name="Bobes R.J."/>
            <person name="Fragoso G."/>
            <person name="Sciutto E."/>
            <person name="Aslett M."/>
            <person name="Beasley H."/>
            <person name="Bennett H.M."/>
            <person name="Cai J."/>
            <person name="Camicia F."/>
            <person name="Clark R."/>
            <person name="Cucher M."/>
            <person name="De Silva N."/>
            <person name="Day T.A."/>
            <person name="Deplazes P."/>
            <person name="Estrada K."/>
            <person name="Fernandez C."/>
            <person name="Holland P.W."/>
            <person name="Hou J."/>
            <person name="Hu S."/>
            <person name="Huckvale T."/>
            <person name="Hung S.S."/>
            <person name="Kamenetzky L."/>
            <person name="Keane J.A."/>
            <person name="Kiss F."/>
            <person name="Koziol U."/>
            <person name="Lambert O."/>
            <person name="Liu K."/>
            <person name="Luo X."/>
            <person name="Luo Y."/>
            <person name="Macchiaroli N."/>
            <person name="Nichol S."/>
            <person name="Paps J."/>
            <person name="Parkinson J."/>
            <person name="Pouchkina-Stantcheva N."/>
            <person name="Riddiford N."/>
            <person name="Rosenzvit M."/>
            <person name="Salinas G."/>
            <person name="Wasmuth J.D."/>
            <person name="Zamanian M."/>
            <person name="Zheng Y."/>
            <person name="Cai X."/>
            <person name="Soberon X."/>
            <person name="Olson P.D."/>
            <person name="Laclette J.P."/>
            <person name="Brehm K."/>
            <person name="Berriman M."/>
            <person name="Garciarrubio A."/>
            <person name="Bobes R.J."/>
            <person name="Fragoso G."/>
            <person name="Sanchez-Flores A."/>
            <person name="Estrada K."/>
            <person name="Cevallos M.A."/>
            <person name="Morett E."/>
            <person name="Gonzalez V."/>
            <person name="Portillo T."/>
            <person name="Ochoa-Leyva A."/>
            <person name="Jose M.V."/>
            <person name="Sciutto E."/>
            <person name="Landa A."/>
            <person name="Jimenez L."/>
            <person name="Valdes V."/>
            <person name="Carrero J.C."/>
            <person name="Larralde C."/>
            <person name="Morales-Montor J."/>
            <person name="Limon-Lason J."/>
            <person name="Soberon X."/>
            <person name="Laclette J.P."/>
        </authorList>
    </citation>
    <scope>NUCLEOTIDE SEQUENCE [LARGE SCALE GENOMIC DNA]</scope>
</reference>
<dbReference type="SUPFAM" id="SSF57863">
    <property type="entry name" value="ArfGap/RecO-like zinc finger"/>
    <property type="match status" value="1"/>
</dbReference>
<dbReference type="SUPFAM" id="SSF50729">
    <property type="entry name" value="PH domain-like"/>
    <property type="match status" value="1"/>
</dbReference>
<feature type="repeat" description="ANK" evidence="4">
    <location>
        <begin position="717"/>
        <end position="745"/>
    </location>
</feature>
<evidence type="ECO:0000313" key="10">
    <source>
        <dbReference type="Proteomes" id="UP000017246"/>
    </source>
</evidence>
<keyword evidence="10" id="KW-1185">Reference proteome</keyword>
<dbReference type="InterPro" id="IPR002110">
    <property type="entry name" value="Ankyrin_rpt"/>
</dbReference>
<dbReference type="InterPro" id="IPR001849">
    <property type="entry name" value="PH_domain"/>
</dbReference>
<dbReference type="InterPro" id="IPR036770">
    <property type="entry name" value="Ankyrin_rpt-contain_sf"/>
</dbReference>
<evidence type="ECO:0000256" key="4">
    <source>
        <dbReference type="PROSITE-ProRule" id="PRU00023"/>
    </source>
</evidence>
<dbReference type="SMART" id="SM00105">
    <property type="entry name" value="ArfGap"/>
    <property type="match status" value="1"/>
</dbReference>
<dbReference type="PROSITE" id="PS50088">
    <property type="entry name" value="ANK_REPEAT"/>
    <property type="match status" value="2"/>
</dbReference>
<dbReference type="InterPro" id="IPR037278">
    <property type="entry name" value="ARFGAP/RecO"/>
</dbReference>
<dbReference type="PANTHER" id="PTHR23180:SF399">
    <property type="entry name" value="BLOWN FUSE, ISOFORM A-RELATED"/>
    <property type="match status" value="1"/>
</dbReference>
<gene>
    <name evidence="9" type="ORF">EmuJ_000969700</name>
</gene>
<dbReference type="Pfam" id="PF16746">
    <property type="entry name" value="BAR_3"/>
    <property type="match status" value="1"/>
</dbReference>